<feature type="domain" description="ABC transporter" evidence="9">
    <location>
        <begin position="342"/>
        <end position="574"/>
    </location>
</feature>
<gene>
    <name evidence="11" type="ORF">GPU96_03g04330</name>
    <name evidence="12" type="ORF">PFJ87_03g00280</name>
</gene>
<dbReference type="SMART" id="SM00382">
    <property type="entry name" value="AAA"/>
    <property type="match status" value="1"/>
</dbReference>
<evidence type="ECO:0000256" key="8">
    <source>
        <dbReference type="SAM" id="Phobius"/>
    </source>
</evidence>
<keyword evidence="2 8" id="KW-0812">Transmembrane</keyword>
<dbReference type="InterPro" id="IPR039421">
    <property type="entry name" value="Type_1_exporter"/>
</dbReference>
<dbReference type="PANTHER" id="PTHR24221:SF654">
    <property type="entry name" value="ATP-BINDING CASSETTE SUB-FAMILY B MEMBER 6"/>
    <property type="match status" value="1"/>
</dbReference>
<evidence type="ECO:0000256" key="3">
    <source>
        <dbReference type="ARBA" id="ARBA00022741"/>
    </source>
</evidence>
<dbReference type="Proteomes" id="UP001059546">
    <property type="component" value="Chromosome III"/>
</dbReference>
<evidence type="ECO:0000256" key="1">
    <source>
        <dbReference type="ARBA" id="ARBA00004141"/>
    </source>
</evidence>
<evidence type="ECO:0000256" key="4">
    <source>
        <dbReference type="ARBA" id="ARBA00022840"/>
    </source>
</evidence>
<dbReference type="EMBL" id="CP075149">
    <property type="protein sequence ID" value="UTX42713.1"/>
    <property type="molecule type" value="Genomic_DNA"/>
</dbReference>
<sequence length="585" mass="67226">MIRLNPHSSLIHGVAEIFRKYVLNRTYLCFLMFPIIFMATFANILYDYIPSAIIPKIAEHIKANDLDLHMNLVYGFFFYGVLATIFEYFPIFVMALIIQDIYRDCYRDVFIECMSLEYNTFHSISPGDMESRIYRKCKAVGEAIDVVIPTLMNSAIFVLVAMIDIYRSFGALVSLIFLVIPVSYISVTIFLTSKRNRIRGKYNAAKDKSTKKLGDILNNYEVVKSFGLEERESEKFCASLIDRVSTGTQYSCSENIITFLQKLSSVIPHIGILYLSLNTNILTFDKAIKLNSLHFILKERLTEFSKEFTELYEYYYDYSTTTYEREEDERNQIDIKEFSKDIEVRDMGIKRGNNTILSGINFTLHKGEKLAIAGPNGAGKSTFINSLLRFLNYSGEILIDGIEMRKYTRKSTRHIMAYVPQDNCILDDTVLKNLQYGNKDISFEKIKEICKRYGTHEVFSNLEGGYLKEAGQQGCELSVGQKQYLSLMRAIIKDSPIFILDEATSDVDYKTEMELINYVMSVLSDRTIIMIVHNHSLLSKFDNILFLKDKTMKGYGNVKELLKSSEDFIDFYLGEDPASDTGIQP</sequence>
<keyword evidence="6 8" id="KW-0472">Membrane</keyword>
<keyword evidence="4" id="KW-0067">ATP-binding</keyword>
<evidence type="ECO:0000259" key="10">
    <source>
        <dbReference type="PROSITE" id="PS50929"/>
    </source>
</evidence>
<evidence type="ECO:0000259" key="9">
    <source>
        <dbReference type="PROSITE" id="PS50893"/>
    </source>
</evidence>
<evidence type="ECO:0000256" key="6">
    <source>
        <dbReference type="ARBA" id="ARBA00023136"/>
    </source>
</evidence>
<dbReference type="Gene3D" id="1.20.1560.10">
    <property type="entry name" value="ABC transporter type 1, transmembrane domain"/>
    <property type="match status" value="1"/>
</dbReference>
<dbReference type="GO" id="GO:0016020">
    <property type="term" value="C:membrane"/>
    <property type="evidence" value="ECO:0007669"/>
    <property type="project" value="UniProtKB-SubCell"/>
</dbReference>
<dbReference type="GO" id="GO:0034040">
    <property type="term" value="F:ATPase-coupled lipid transmembrane transporter activity"/>
    <property type="evidence" value="ECO:0007669"/>
    <property type="project" value="TreeGrafter"/>
</dbReference>
<proteinExistence type="inferred from homology"/>
<organism evidence="11 13">
    <name type="scientific">Encephalitozoon hellem</name>
    <name type="common">Microsporidian parasite</name>
    <dbReference type="NCBI Taxonomy" id="27973"/>
    <lineage>
        <taxon>Eukaryota</taxon>
        <taxon>Fungi</taxon>
        <taxon>Fungi incertae sedis</taxon>
        <taxon>Microsporidia</taxon>
        <taxon>Unikaryonidae</taxon>
        <taxon>Encephalitozoon</taxon>
    </lineage>
</organism>
<dbReference type="InterPro" id="IPR003593">
    <property type="entry name" value="AAA+_ATPase"/>
</dbReference>
<feature type="transmembrane region" description="Helical" evidence="8">
    <location>
        <begin position="27"/>
        <end position="46"/>
    </location>
</feature>
<comment type="similarity">
    <text evidence="7">Belongs to the ABC transporter superfamily. ABCB family. Heavy Metal importer (TC 3.A.1.210) subfamily.</text>
</comment>
<evidence type="ECO:0000313" key="12">
    <source>
        <dbReference type="EMBL" id="WEL38172.1"/>
    </source>
</evidence>
<evidence type="ECO:0000313" key="11">
    <source>
        <dbReference type="EMBL" id="UTX42713.1"/>
    </source>
</evidence>
<evidence type="ECO:0000256" key="5">
    <source>
        <dbReference type="ARBA" id="ARBA00022989"/>
    </source>
</evidence>
<name>A0A9Q9F7V4_ENCHE</name>
<keyword evidence="3" id="KW-0547">Nucleotide-binding</keyword>
<evidence type="ECO:0000256" key="2">
    <source>
        <dbReference type="ARBA" id="ARBA00022692"/>
    </source>
</evidence>
<feature type="domain" description="ABC transmembrane type-1" evidence="10">
    <location>
        <begin position="30"/>
        <end position="313"/>
    </location>
</feature>
<dbReference type="PROSITE" id="PS50929">
    <property type="entry name" value="ABC_TM1F"/>
    <property type="match status" value="1"/>
</dbReference>
<reference evidence="11" key="1">
    <citation type="submission" date="2021-05" db="EMBL/GenBank/DDBJ databases">
        <title>Encephalitozoon hellem ATCC 50604 Complete Genome.</title>
        <authorList>
            <person name="Mascarenhas dos Santos A.C."/>
            <person name="Julian A.T."/>
            <person name="Pombert J.-F."/>
        </authorList>
    </citation>
    <scope>NUCLEOTIDE SEQUENCE</scope>
    <source>
        <strain evidence="11">ATCC 50604</strain>
    </source>
</reference>
<dbReference type="InterPro" id="IPR011527">
    <property type="entry name" value="ABC1_TM_dom"/>
</dbReference>
<feature type="transmembrane region" description="Helical" evidence="8">
    <location>
        <begin position="139"/>
        <end position="163"/>
    </location>
</feature>
<dbReference type="EMBL" id="CP119064">
    <property type="protein sequence ID" value="WEL38172.1"/>
    <property type="molecule type" value="Genomic_DNA"/>
</dbReference>
<dbReference type="Pfam" id="PF00005">
    <property type="entry name" value="ABC_tran"/>
    <property type="match status" value="1"/>
</dbReference>
<dbReference type="Gene3D" id="3.40.50.300">
    <property type="entry name" value="P-loop containing nucleotide triphosphate hydrolases"/>
    <property type="match status" value="1"/>
</dbReference>
<comment type="subcellular location">
    <subcellularLocation>
        <location evidence="1">Membrane</location>
        <topology evidence="1">Multi-pass membrane protein</topology>
    </subcellularLocation>
</comment>
<dbReference type="PROSITE" id="PS50893">
    <property type="entry name" value="ABC_TRANSPORTER_2"/>
    <property type="match status" value="1"/>
</dbReference>
<dbReference type="InterPro" id="IPR003439">
    <property type="entry name" value="ABC_transporter-like_ATP-bd"/>
</dbReference>
<feature type="transmembrane region" description="Helical" evidence="8">
    <location>
        <begin position="76"/>
        <end position="98"/>
    </location>
</feature>
<dbReference type="Pfam" id="PF00664">
    <property type="entry name" value="ABC_membrane"/>
    <property type="match status" value="1"/>
</dbReference>
<dbReference type="GO" id="GO:0005524">
    <property type="term" value="F:ATP binding"/>
    <property type="evidence" value="ECO:0007669"/>
    <property type="project" value="UniProtKB-KW"/>
</dbReference>
<keyword evidence="5 8" id="KW-1133">Transmembrane helix</keyword>
<reference evidence="12 14" key="2">
    <citation type="submission" date="2023-02" db="EMBL/GenBank/DDBJ databases">
        <title>Encephalitozoon hellem ATCC 50451 complete genome.</title>
        <authorList>
            <person name="Mascarenhas dos Santos A.C."/>
            <person name="Julian A.T."/>
            <person name="Pombert J.-F."/>
        </authorList>
    </citation>
    <scope>NUCLEOTIDE SEQUENCE [LARGE SCALE GENOMIC DNA]</scope>
    <source>
        <strain evidence="12 14">ATCC 50451</strain>
    </source>
</reference>
<dbReference type="InterPro" id="IPR036640">
    <property type="entry name" value="ABC1_TM_sf"/>
</dbReference>
<dbReference type="GO" id="GO:0016887">
    <property type="term" value="F:ATP hydrolysis activity"/>
    <property type="evidence" value="ECO:0007669"/>
    <property type="project" value="InterPro"/>
</dbReference>
<dbReference type="PANTHER" id="PTHR24221">
    <property type="entry name" value="ATP-BINDING CASSETTE SUB-FAMILY B"/>
    <property type="match status" value="1"/>
</dbReference>
<dbReference type="OrthoDB" id="6500128at2759"/>
<dbReference type="AlphaFoldDB" id="A0A9Q9F7V4"/>
<protein>
    <submittedName>
        <fullName evidence="12">ABC transporter</fullName>
    </submittedName>
    <submittedName>
        <fullName evidence="11">Antigen peptide transporter 1</fullName>
    </submittedName>
</protein>
<dbReference type="Proteomes" id="UP001217963">
    <property type="component" value="Chromosome III"/>
</dbReference>
<dbReference type="SUPFAM" id="SSF90123">
    <property type="entry name" value="ABC transporter transmembrane region"/>
    <property type="match status" value="1"/>
</dbReference>
<dbReference type="InterPro" id="IPR027417">
    <property type="entry name" value="P-loop_NTPase"/>
</dbReference>
<accession>A0A9Q9F7V4</accession>
<evidence type="ECO:0000313" key="13">
    <source>
        <dbReference type="Proteomes" id="UP001059546"/>
    </source>
</evidence>
<dbReference type="SUPFAM" id="SSF52540">
    <property type="entry name" value="P-loop containing nucleoside triphosphate hydrolases"/>
    <property type="match status" value="1"/>
</dbReference>
<evidence type="ECO:0000313" key="14">
    <source>
        <dbReference type="Proteomes" id="UP001217963"/>
    </source>
</evidence>
<dbReference type="GO" id="GO:0140359">
    <property type="term" value="F:ABC-type transporter activity"/>
    <property type="evidence" value="ECO:0007669"/>
    <property type="project" value="InterPro"/>
</dbReference>
<feature type="transmembrane region" description="Helical" evidence="8">
    <location>
        <begin position="169"/>
        <end position="191"/>
    </location>
</feature>
<evidence type="ECO:0000256" key="7">
    <source>
        <dbReference type="ARBA" id="ARBA00024363"/>
    </source>
</evidence>
<keyword evidence="14" id="KW-1185">Reference proteome</keyword>